<keyword evidence="1" id="KW-0472">Membrane</keyword>
<gene>
    <name evidence="2" type="ORF">NP493_723g00000</name>
</gene>
<keyword evidence="1" id="KW-0812">Transmembrane</keyword>
<organism evidence="2 3">
    <name type="scientific">Ridgeia piscesae</name>
    <name type="common">Tubeworm</name>
    <dbReference type="NCBI Taxonomy" id="27915"/>
    <lineage>
        <taxon>Eukaryota</taxon>
        <taxon>Metazoa</taxon>
        <taxon>Spiralia</taxon>
        <taxon>Lophotrochozoa</taxon>
        <taxon>Annelida</taxon>
        <taxon>Polychaeta</taxon>
        <taxon>Sedentaria</taxon>
        <taxon>Canalipalpata</taxon>
        <taxon>Sabellida</taxon>
        <taxon>Siboglinidae</taxon>
        <taxon>Ridgeia</taxon>
    </lineage>
</organism>
<dbReference type="Proteomes" id="UP001209878">
    <property type="component" value="Unassembled WGS sequence"/>
</dbReference>
<keyword evidence="1" id="KW-1133">Transmembrane helix</keyword>
<evidence type="ECO:0000313" key="3">
    <source>
        <dbReference type="Proteomes" id="UP001209878"/>
    </source>
</evidence>
<dbReference type="EMBL" id="JAODUO010000724">
    <property type="protein sequence ID" value="KAK2175532.1"/>
    <property type="molecule type" value="Genomic_DNA"/>
</dbReference>
<feature type="transmembrane region" description="Helical" evidence="1">
    <location>
        <begin position="71"/>
        <end position="92"/>
    </location>
</feature>
<evidence type="ECO:0000313" key="2">
    <source>
        <dbReference type="EMBL" id="KAK2175532.1"/>
    </source>
</evidence>
<evidence type="ECO:0000256" key="1">
    <source>
        <dbReference type="SAM" id="Phobius"/>
    </source>
</evidence>
<proteinExistence type="predicted"/>
<accession>A0AAD9KQP9</accession>
<comment type="caution">
    <text evidence="2">The sequence shown here is derived from an EMBL/GenBank/DDBJ whole genome shotgun (WGS) entry which is preliminary data.</text>
</comment>
<sequence>MPWHDFWIPVHFSSAADDVATAMLVLEQDRLIVLIVNYMFLSMFVTLSFCLIMCFTQSSSGPLDERTTINIMAVCFIMINIVVADCLVYTMHTRREVHTIFK</sequence>
<feature type="transmembrane region" description="Helical" evidence="1">
    <location>
        <begin position="38"/>
        <end position="59"/>
    </location>
</feature>
<dbReference type="AlphaFoldDB" id="A0AAD9KQP9"/>
<reference evidence="2" key="1">
    <citation type="journal article" date="2023" name="Mol. Biol. Evol.">
        <title>Third-Generation Sequencing Reveals the Adaptive Role of the Epigenome in Three Deep-Sea Polychaetes.</title>
        <authorList>
            <person name="Perez M."/>
            <person name="Aroh O."/>
            <person name="Sun Y."/>
            <person name="Lan Y."/>
            <person name="Juniper S.K."/>
            <person name="Young C.R."/>
            <person name="Angers B."/>
            <person name="Qian P.Y."/>
        </authorList>
    </citation>
    <scope>NUCLEOTIDE SEQUENCE</scope>
    <source>
        <strain evidence="2">R07B-5</strain>
    </source>
</reference>
<name>A0AAD9KQP9_RIDPI</name>
<keyword evidence="3" id="KW-1185">Reference proteome</keyword>
<protein>
    <submittedName>
        <fullName evidence="2">Uncharacterized protein</fullName>
    </submittedName>
</protein>